<sequence>MVLFLTSFILGVIGVSLGMFQLGYSKGREYQRKHEDD</sequence>
<reference evidence="2 3" key="1">
    <citation type="submission" date="2017-05" db="EMBL/GenBank/DDBJ databases">
        <title>Genome sequence of Pediococcus pentosaceus strain SRCM100892.</title>
        <authorList>
            <person name="Cho S.H."/>
        </authorList>
    </citation>
    <scope>NUCLEOTIDE SEQUENCE [LARGE SCALE GENOMIC DNA]</scope>
    <source>
        <strain evidence="2 3">SRCM100892</strain>
    </source>
</reference>
<evidence type="ECO:0000256" key="1">
    <source>
        <dbReference type="SAM" id="Phobius"/>
    </source>
</evidence>
<keyword evidence="1" id="KW-1133">Transmembrane helix</keyword>
<name>A0A1Y0VP14_PEDPE</name>
<protein>
    <recommendedName>
        <fullName evidence="4">DUF3789 domain-containing protein</fullName>
    </recommendedName>
</protein>
<feature type="transmembrane region" description="Helical" evidence="1">
    <location>
        <begin position="6"/>
        <end position="24"/>
    </location>
</feature>
<accession>A0A1Y0VP14</accession>
<organism evidence="2 3">
    <name type="scientific">Pediococcus pentosaceus</name>
    <dbReference type="NCBI Taxonomy" id="1255"/>
    <lineage>
        <taxon>Bacteria</taxon>
        <taxon>Bacillati</taxon>
        <taxon>Bacillota</taxon>
        <taxon>Bacilli</taxon>
        <taxon>Lactobacillales</taxon>
        <taxon>Lactobacillaceae</taxon>
        <taxon>Pediococcus</taxon>
    </lineage>
</organism>
<gene>
    <name evidence="2" type="ORF">S100892_01322</name>
</gene>
<dbReference type="AlphaFoldDB" id="A0A1Y0VP14"/>
<dbReference type="EMBL" id="CP021474">
    <property type="protein sequence ID" value="ARW19895.1"/>
    <property type="molecule type" value="Genomic_DNA"/>
</dbReference>
<dbReference type="Proteomes" id="UP000196118">
    <property type="component" value="Chromosome"/>
</dbReference>
<proteinExistence type="predicted"/>
<keyword evidence="1" id="KW-0472">Membrane</keyword>
<evidence type="ECO:0000313" key="2">
    <source>
        <dbReference type="EMBL" id="ARW19895.1"/>
    </source>
</evidence>
<evidence type="ECO:0000313" key="3">
    <source>
        <dbReference type="Proteomes" id="UP000196118"/>
    </source>
</evidence>
<evidence type="ECO:0008006" key="4">
    <source>
        <dbReference type="Google" id="ProtNLM"/>
    </source>
</evidence>
<keyword evidence="1" id="KW-0812">Transmembrane</keyword>